<comment type="caution">
    <text evidence="2">The sequence shown here is derived from an EMBL/GenBank/DDBJ whole genome shotgun (WGS) entry which is preliminary data.</text>
</comment>
<feature type="region of interest" description="Disordered" evidence="1">
    <location>
        <begin position="1"/>
        <end position="83"/>
    </location>
</feature>
<proteinExistence type="predicted"/>
<protein>
    <submittedName>
        <fullName evidence="2">Uncharacterized protein</fullName>
    </submittedName>
</protein>
<keyword evidence="3" id="KW-1185">Reference proteome</keyword>
<dbReference type="Proteomes" id="UP001189429">
    <property type="component" value="Unassembled WGS sequence"/>
</dbReference>
<sequence length="96" mass="9838">MAAALLPVAPPVAAPHPQARAAAEAEAAEGGWEQKEGAGAPPKLAAAPPFLSGAQTTILKGSSPRGSLEDQWERAGGVRGRAVAEHRAVRDLDELR</sequence>
<gene>
    <name evidence="2" type="ORF">PCOR1329_LOCUS45678</name>
</gene>
<evidence type="ECO:0000313" key="2">
    <source>
        <dbReference type="EMBL" id="CAK0854697.1"/>
    </source>
</evidence>
<accession>A0ABN9U6S1</accession>
<evidence type="ECO:0000313" key="3">
    <source>
        <dbReference type="Proteomes" id="UP001189429"/>
    </source>
</evidence>
<feature type="compositionally biased region" description="Low complexity" evidence="1">
    <location>
        <begin position="15"/>
        <end position="49"/>
    </location>
</feature>
<evidence type="ECO:0000256" key="1">
    <source>
        <dbReference type="SAM" id="MobiDB-lite"/>
    </source>
</evidence>
<name>A0ABN9U6S1_9DINO</name>
<organism evidence="2 3">
    <name type="scientific">Prorocentrum cordatum</name>
    <dbReference type="NCBI Taxonomy" id="2364126"/>
    <lineage>
        <taxon>Eukaryota</taxon>
        <taxon>Sar</taxon>
        <taxon>Alveolata</taxon>
        <taxon>Dinophyceae</taxon>
        <taxon>Prorocentrales</taxon>
        <taxon>Prorocentraceae</taxon>
        <taxon>Prorocentrum</taxon>
    </lineage>
</organism>
<reference evidence="2" key="1">
    <citation type="submission" date="2023-10" db="EMBL/GenBank/DDBJ databases">
        <authorList>
            <person name="Chen Y."/>
            <person name="Shah S."/>
            <person name="Dougan E. K."/>
            <person name="Thang M."/>
            <person name="Chan C."/>
        </authorList>
    </citation>
    <scope>NUCLEOTIDE SEQUENCE [LARGE SCALE GENOMIC DNA]</scope>
</reference>
<dbReference type="EMBL" id="CAUYUJ010015493">
    <property type="protein sequence ID" value="CAK0854697.1"/>
    <property type="molecule type" value="Genomic_DNA"/>
</dbReference>